<reference evidence="1" key="2">
    <citation type="journal article" date="2015" name="Data Brief">
        <title>Shoot transcriptome of the giant reed, Arundo donax.</title>
        <authorList>
            <person name="Barrero R.A."/>
            <person name="Guerrero F.D."/>
            <person name="Moolhuijzen P."/>
            <person name="Goolsby J.A."/>
            <person name="Tidwell J."/>
            <person name="Bellgard S.E."/>
            <person name="Bellgard M.I."/>
        </authorList>
    </citation>
    <scope>NUCLEOTIDE SEQUENCE</scope>
    <source>
        <tissue evidence="1">Shoot tissue taken approximately 20 cm above the soil surface</tissue>
    </source>
</reference>
<dbReference type="InterPro" id="IPR038212">
    <property type="entry name" value="TF_EnY2_sf"/>
</dbReference>
<dbReference type="Gene3D" id="1.10.246.140">
    <property type="match status" value="1"/>
</dbReference>
<dbReference type="InterPro" id="IPR018783">
    <property type="entry name" value="TF_ENY2"/>
</dbReference>
<dbReference type="EMBL" id="GBRH01277995">
    <property type="protein sequence ID" value="JAD19900.1"/>
    <property type="molecule type" value="Transcribed_RNA"/>
</dbReference>
<dbReference type="Pfam" id="PF10163">
    <property type="entry name" value="EnY2"/>
    <property type="match status" value="1"/>
</dbReference>
<protein>
    <recommendedName>
        <fullName evidence="2">Transcription and mRNA export factor ENY2</fullName>
    </recommendedName>
</protein>
<dbReference type="GO" id="GO:0000124">
    <property type="term" value="C:SAGA complex"/>
    <property type="evidence" value="ECO:0007669"/>
    <property type="project" value="InterPro"/>
</dbReference>
<dbReference type="GO" id="GO:0005643">
    <property type="term" value="C:nuclear pore"/>
    <property type="evidence" value="ECO:0007669"/>
    <property type="project" value="InterPro"/>
</dbReference>
<dbReference type="AlphaFoldDB" id="A0A0A8Y3N0"/>
<evidence type="ECO:0000313" key="1">
    <source>
        <dbReference type="EMBL" id="JAD19900.1"/>
    </source>
</evidence>
<name>A0A0A8Y3N0_ARUDO</name>
<accession>A0A0A8Y3N0</accession>
<proteinExistence type="predicted"/>
<dbReference type="GO" id="GO:0003713">
    <property type="term" value="F:transcription coactivator activity"/>
    <property type="evidence" value="ECO:0007669"/>
    <property type="project" value="InterPro"/>
</dbReference>
<dbReference type="GO" id="GO:0006406">
    <property type="term" value="P:mRNA export from nucleus"/>
    <property type="evidence" value="ECO:0007669"/>
    <property type="project" value="InterPro"/>
</dbReference>
<organism evidence="1">
    <name type="scientific">Arundo donax</name>
    <name type="common">Giant reed</name>
    <name type="synonym">Donax arundinaceus</name>
    <dbReference type="NCBI Taxonomy" id="35708"/>
    <lineage>
        <taxon>Eukaryota</taxon>
        <taxon>Viridiplantae</taxon>
        <taxon>Streptophyta</taxon>
        <taxon>Embryophyta</taxon>
        <taxon>Tracheophyta</taxon>
        <taxon>Spermatophyta</taxon>
        <taxon>Magnoliopsida</taxon>
        <taxon>Liliopsida</taxon>
        <taxon>Poales</taxon>
        <taxon>Poaceae</taxon>
        <taxon>PACMAD clade</taxon>
        <taxon>Arundinoideae</taxon>
        <taxon>Arundineae</taxon>
        <taxon>Arundo</taxon>
    </lineage>
</organism>
<sequence length="48" mass="5679">MTSVGREGEKEKLMELLRELLVEGGWRDEMKALCRFGFSHIKPEFQYC</sequence>
<evidence type="ECO:0008006" key="2">
    <source>
        <dbReference type="Google" id="ProtNLM"/>
    </source>
</evidence>
<reference evidence="1" key="1">
    <citation type="submission" date="2014-09" db="EMBL/GenBank/DDBJ databases">
        <authorList>
            <person name="Magalhaes I.L.F."/>
            <person name="Oliveira U."/>
            <person name="Santos F.R."/>
            <person name="Vidigal T.H.D.A."/>
            <person name="Brescovit A.D."/>
            <person name="Santos A.J."/>
        </authorList>
    </citation>
    <scope>NUCLEOTIDE SEQUENCE</scope>
    <source>
        <tissue evidence="1">Shoot tissue taken approximately 20 cm above the soil surface</tissue>
    </source>
</reference>